<evidence type="ECO:0000256" key="1">
    <source>
        <dbReference type="ARBA" id="ARBA00001274"/>
    </source>
</evidence>
<dbReference type="RefSeq" id="WP_186852761.1">
    <property type="nucleotide sequence ID" value="NZ_JACOPO010000004.1"/>
</dbReference>
<keyword evidence="5" id="KW-0663">Pyridoxal phosphate</keyword>
<dbReference type="GO" id="GO:0006567">
    <property type="term" value="P:L-threonine catabolic process"/>
    <property type="evidence" value="ECO:0007669"/>
    <property type="project" value="TreeGrafter"/>
</dbReference>
<evidence type="ECO:0000256" key="8">
    <source>
        <dbReference type="ARBA" id="ARBA00031427"/>
    </source>
</evidence>
<dbReference type="Pfam" id="PF00291">
    <property type="entry name" value="PALP"/>
    <property type="match status" value="1"/>
</dbReference>
<dbReference type="GO" id="GO:0009097">
    <property type="term" value="P:isoleucine biosynthetic process"/>
    <property type="evidence" value="ECO:0007669"/>
    <property type="project" value="TreeGrafter"/>
</dbReference>
<evidence type="ECO:0000313" key="10">
    <source>
        <dbReference type="EMBL" id="MBC5722730.1"/>
    </source>
</evidence>
<name>A0A8J6J917_9FIRM</name>
<dbReference type="GO" id="GO:0003941">
    <property type="term" value="F:L-serine ammonia-lyase activity"/>
    <property type="evidence" value="ECO:0007669"/>
    <property type="project" value="TreeGrafter"/>
</dbReference>
<keyword evidence="11" id="KW-1185">Reference proteome</keyword>
<dbReference type="SUPFAM" id="SSF53686">
    <property type="entry name" value="Tryptophan synthase beta subunit-like PLP-dependent enzymes"/>
    <property type="match status" value="1"/>
</dbReference>
<dbReference type="InterPro" id="IPR001926">
    <property type="entry name" value="TrpB-like_PALP"/>
</dbReference>
<evidence type="ECO:0000313" key="11">
    <source>
        <dbReference type="Proteomes" id="UP000628736"/>
    </source>
</evidence>
<keyword evidence="6" id="KW-0456">Lyase</keyword>
<evidence type="ECO:0000256" key="7">
    <source>
        <dbReference type="ARBA" id="ARBA00025527"/>
    </source>
</evidence>
<comment type="catalytic activity">
    <reaction evidence="1">
        <text>L-threonine = 2-oxobutanoate + NH4(+)</text>
        <dbReference type="Rhea" id="RHEA:22108"/>
        <dbReference type="ChEBI" id="CHEBI:16763"/>
        <dbReference type="ChEBI" id="CHEBI:28938"/>
        <dbReference type="ChEBI" id="CHEBI:57926"/>
        <dbReference type="EC" id="4.3.1.19"/>
    </reaction>
</comment>
<comment type="caution">
    <text evidence="10">The sequence shown here is derived from an EMBL/GenBank/DDBJ whole genome shotgun (WGS) entry which is preliminary data.</text>
</comment>
<sequence>MISLQDVQAAQSRIAPYITRTPLLRVPALDEALGCEVYLKFEGFQVMGAFKLRGAMNKALSLTQEELDRGIVCASSGNHAQGVACAAHRLGARAVIVMPTNANPVKLAGVKAFGGQVELVGTLGSQREGRAAQLVEQEGMVNVHPYADPYVAAGQGTIGLEIIEDQPAVDAVAVPIGGGGLISGVATAVKGLAPQVKTIGVEPAGADRYARSRAAGQPVTLDKVDTIADGTRTDHATLFNFEMIQDKVDELCTADDDHICQAMVLLMTKAKLMVEPSGALPVAAALAGRLPVEKGQKVAFVLSGGNVDPALAAQLLADVQA</sequence>
<dbReference type="GO" id="GO:0006565">
    <property type="term" value="P:L-serine catabolic process"/>
    <property type="evidence" value="ECO:0007669"/>
    <property type="project" value="TreeGrafter"/>
</dbReference>
<reference evidence="10" key="1">
    <citation type="submission" date="2020-08" db="EMBL/GenBank/DDBJ databases">
        <title>Genome public.</title>
        <authorList>
            <person name="Liu C."/>
            <person name="Sun Q."/>
        </authorList>
    </citation>
    <scope>NUCLEOTIDE SEQUENCE</scope>
    <source>
        <strain evidence="10">NSJ-23</strain>
    </source>
</reference>
<dbReference type="AlphaFoldDB" id="A0A8J6J917"/>
<dbReference type="PANTHER" id="PTHR48078:SF6">
    <property type="entry name" value="L-THREONINE DEHYDRATASE CATABOLIC TDCB"/>
    <property type="match status" value="1"/>
</dbReference>
<dbReference type="InterPro" id="IPR036052">
    <property type="entry name" value="TrpB-like_PALP_sf"/>
</dbReference>
<dbReference type="FunFam" id="3.40.50.1100:FF:000007">
    <property type="entry name" value="L-threonine dehydratase catabolic TdcB"/>
    <property type="match status" value="1"/>
</dbReference>
<evidence type="ECO:0000256" key="3">
    <source>
        <dbReference type="ARBA" id="ARBA00010869"/>
    </source>
</evidence>
<dbReference type="Proteomes" id="UP000628736">
    <property type="component" value="Unassembled WGS sequence"/>
</dbReference>
<evidence type="ECO:0000256" key="4">
    <source>
        <dbReference type="ARBA" id="ARBA00012096"/>
    </source>
</evidence>
<dbReference type="InterPro" id="IPR050147">
    <property type="entry name" value="Ser/Thr_Dehydratase"/>
</dbReference>
<comment type="function">
    <text evidence="7">Catalyzes the anaerobic formation of alpha-ketobutyrate and ammonia from threonine in a two-step reaction. The first step involved a dehydration of threonine and a production of enamine intermediates (aminocrotonate), which tautomerizes to its imine form (iminobutyrate). Both intermediates are unstable and short-lived. The second step is the nonenzymatic hydrolysis of the enamine/imine intermediates to form 2-ketobutyrate and free ammonia. In the low water environment of the cell, the second step is accelerated by RidA.</text>
</comment>
<dbReference type="EC" id="4.3.1.19" evidence="4"/>
<dbReference type="PANTHER" id="PTHR48078">
    <property type="entry name" value="THREONINE DEHYDRATASE, MITOCHONDRIAL-RELATED"/>
    <property type="match status" value="1"/>
</dbReference>
<dbReference type="CDD" id="cd01562">
    <property type="entry name" value="Thr-dehyd"/>
    <property type="match status" value="1"/>
</dbReference>
<evidence type="ECO:0000256" key="5">
    <source>
        <dbReference type="ARBA" id="ARBA00022898"/>
    </source>
</evidence>
<evidence type="ECO:0000259" key="9">
    <source>
        <dbReference type="Pfam" id="PF00291"/>
    </source>
</evidence>
<dbReference type="GO" id="GO:0004794">
    <property type="term" value="F:threonine deaminase activity"/>
    <property type="evidence" value="ECO:0007669"/>
    <property type="project" value="UniProtKB-EC"/>
</dbReference>
<comment type="cofactor">
    <cofactor evidence="2">
        <name>pyridoxal 5'-phosphate</name>
        <dbReference type="ChEBI" id="CHEBI:597326"/>
    </cofactor>
</comment>
<feature type="domain" description="Tryptophan synthase beta chain-like PALP" evidence="9">
    <location>
        <begin position="15"/>
        <end position="304"/>
    </location>
</feature>
<comment type="similarity">
    <text evidence="3">Belongs to the serine/threonine dehydratase family.</text>
</comment>
<protein>
    <recommendedName>
        <fullName evidence="4">threonine ammonia-lyase</fullName>
        <ecNumber evidence="4">4.3.1.19</ecNumber>
    </recommendedName>
    <alternativeName>
        <fullName evidence="8">Threonine deaminase</fullName>
    </alternativeName>
</protein>
<dbReference type="EMBL" id="JACOPO010000004">
    <property type="protein sequence ID" value="MBC5722730.1"/>
    <property type="molecule type" value="Genomic_DNA"/>
</dbReference>
<evidence type="ECO:0000256" key="6">
    <source>
        <dbReference type="ARBA" id="ARBA00023239"/>
    </source>
</evidence>
<proteinExistence type="inferred from homology"/>
<accession>A0A8J6J917</accession>
<organism evidence="10 11">
    <name type="scientific">Flintibacter hominis</name>
    <dbReference type="NCBI Taxonomy" id="2763048"/>
    <lineage>
        <taxon>Bacteria</taxon>
        <taxon>Bacillati</taxon>
        <taxon>Bacillota</taxon>
        <taxon>Clostridia</taxon>
        <taxon>Eubacteriales</taxon>
        <taxon>Flintibacter</taxon>
    </lineage>
</organism>
<dbReference type="FunFam" id="3.40.50.1100:FF:000005">
    <property type="entry name" value="Threonine dehydratase catabolic"/>
    <property type="match status" value="1"/>
</dbReference>
<dbReference type="Gene3D" id="3.40.50.1100">
    <property type="match status" value="2"/>
</dbReference>
<gene>
    <name evidence="10" type="ORF">H8S11_07880</name>
</gene>
<evidence type="ECO:0000256" key="2">
    <source>
        <dbReference type="ARBA" id="ARBA00001933"/>
    </source>
</evidence>